<accession>A0A0F5YGJ5</accession>
<gene>
    <name evidence="1" type="ORF">WN50_11100</name>
</gene>
<sequence length="73" mass="8563">MIDVFYYRILYSKSTSSPLRFHHPINIEILLEELDLEFCPLGSTTFKNPEMMQGIEPDNCFDIEHEASVRVKI</sequence>
<evidence type="ECO:0000313" key="1">
    <source>
        <dbReference type="EMBL" id="KKD38024.1"/>
    </source>
</evidence>
<dbReference type="AlphaFoldDB" id="A0A0F5YGJ5"/>
<proteinExistence type="predicted"/>
<comment type="caution">
    <text evidence="1">The sequence shown here is derived from an EMBL/GenBank/DDBJ whole genome shotgun (WGS) entry which is preliminary data.</text>
</comment>
<dbReference type="EMBL" id="LATL02000310">
    <property type="protein sequence ID" value="KKD38024.1"/>
    <property type="molecule type" value="Genomic_DNA"/>
</dbReference>
<dbReference type="Proteomes" id="UP000033607">
    <property type="component" value="Unassembled WGS sequence"/>
</dbReference>
<organism evidence="1 2">
    <name type="scientific">Limnoraphis robusta CS-951</name>
    <dbReference type="NCBI Taxonomy" id="1637645"/>
    <lineage>
        <taxon>Bacteria</taxon>
        <taxon>Bacillati</taxon>
        <taxon>Cyanobacteriota</taxon>
        <taxon>Cyanophyceae</taxon>
        <taxon>Oscillatoriophycideae</taxon>
        <taxon>Oscillatoriales</taxon>
        <taxon>Sirenicapillariaceae</taxon>
        <taxon>Limnoraphis</taxon>
    </lineage>
</organism>
<reference evidence="1 2" key="1">
    <citation type="submission" date="2015-06" db="EMBL/GenBank/DDBJ databases">
        <title>Draft genome assembly of filamentous brackish cyanobacterium Limnoraphis robusta strain CS-951.</title>
        <authorList>
            <person name="Willis A."/>
            <person name="Parks M."/>
            <person name="Burford M.A."/>
        </authorList>
    </citation>
    <scope>NUCLEOTIDE SEQUENCE [LARGE SCALE GENOMIC DNA]</scope>
    <source>
        <strain evidence="1 2">CS-951</strain>
    </source>
</reference>
<name>A0A0F5YGJ5_9CYAN</name>
<protein>
    <submittedName>
        <fullName evidence="1">Uncharacterized protein</fullName>
    </submittedName>
</protein>
<evidence type="ECO:0000313" key="2">
    <source>
        <dbReference type="Proteomes" id="UP000033607"/>
    </source>
</evidence>